<protein>
    <submittedName>
        <fullName evidence="8">DoxX family protein</fullName>
    </submittedName>
    <submittedName>
        <fullName evidence="9">Uncharacterized membrane protein YphA, DoxX/SURF4 family</fullName>
    </submittedName>
</protein>
<feature type="transmembrane region" description="Helical" evidence="7">
    <location>
        <begin position="104"/>
        <end position="124"/>
    </location>
</feature>
<keyword evidence="6 7" id="KW-0472">Membrane</keyword>
<dbReference type="OrthoDB" id="886570at2"/>
<evidence type="ECO:0000313" key="8">
    <source>
        <dbReference type="EMBL" id="QYY43645.1"/>
    </source>
</evidence>
<sequence>MSNRQQVANLLIQVILGIIFLAHGMMKFQSGLDGIAQWFASIGLPGMLAYIVAFIEVIGGIFLIIGLGVPYIGMLFTIVMAGAIIKAKLPFGLLGDGTNSGYEFELALLAMSLYLAVANVKGFVDQRIGKKRGHSANL</sequence>
<dbReference type="GeneID" id="97140784"/>
<evidence type="ECO:0000256" key="6">
    <source>
        <dbReference type="ARBA" id="ARBA00023136"/>
    </source>
</evidence>
<reference evidence="8 11" key="2">
    <citation type="submission" date="2021-08" db="EMBL/GenBank/DDBJ databases">
        <title>Complete genome sequence of the strain Aneurinibacillus thermoaerophilus CCM 8960.</title>
        <authorList>
            <person name="Musilova J."/>
            <person name="Kourilova X."/>
            <person name="Pernicova I."/>
            <person name="Bezdicek M."/>
            <person name="Lengerova M."/>
            <person name="Obruca S."/>
            <person name="Sedlar K."/>
        </authorList>
    </citation>
    <scope>NUCLEOTIDE SEQUENCE [LARGE SCALE GENOMIC DNA]</scope>
    <source>
        <strain evidence="8 11">CCM 8960</strain>
    </source>
</reference>
<feature type="transmembrane region" description="Helical" evidence="7">
    <location>
        <begin position="7"/>
        <end position="26"/>
    </location>
</feature>
<comment type="similarity">
    <text evidence="2">Belongs to the DoxX family.</text>
</comment>
<evidence type="ECO:0000256" key="7">
    <source>
        <dbReference type="SAM" id="Phobius"/>
    </source>
</evidence>
<dbReference type="PANTHER" id="PTHR33452:SF1">
    <property type="entry name" value="INNER MEMBRANE PROTEIN YPHA-RELATED"/>
    <property type="match status" value="1"/>
</dbReference>
<evidence type="ECO:0000313" key="11">
    <source>
        <dbReference type="Proteomes" id="UP000826616"/>
    </source>
</evidence>
<evidence type="ECO:0000256" key="5">
    <source>
        <dbReference type="ARBA" id="ARBA00022989"/>
    </source>
</evidence>
<gene>
    <name evidence="8" type="ORF">K3F53_05330</name>
    <name evidence="9" type="ORF">SAMN04489735_100783</name>
</gene>
<dbReference type="EMBL" id="CP080764">
    <property type="protein sequence ID" value="QYY43645.1"/>
    <property type="molecule type" value="Genomic_DNA"/>
</dbReference>
<keyword evidence="4 7" id="KW-0812">Transmembrane</keyword>
<feature type="transmembrane region" description="Helical" evidence="7">
    <location>
        <begin position="38"/>
        <end position="55"/>
    </location>
</feature>
<evidence type="ECO:0000256" key="3">
    <source>
        <dbReference type="ARBA" id="ARBA00022475"/>
    </source>
</evidence>
<dbReference type="AlphaFoldDB" id="A0A1G7YNG2"/>
<evidence type="ECO:0000256" key="1">
    <source>
        <dbReference type="ARBA" id="ARBA00004651"/>
    </source>
</evidence>
<dbReference type="RefSeq" id="WP_057899515.1">
    <property type="nucleotide sequence ID" value="NZ_CP080764.1"/>
</dbReference>
<dbReference type="EMBL" id="FNDE01000007">
    <property type="protein sequence ID" value="SDG98082.1"/>
    <property type="molecule type" value="Genomic_DNA"/>
</dbReference>
<dbReference type="InterPro" id="IPR051907">
    <property type="entry name" value="DoxX-like_oxidoreductase"/>
</dbReference>
<evidence type="ECO:0000256" key="2">
    <source>
        <dbReference type="ARBA" id="ARBA00006679"/>
    </source>
</evidence>
<organism evidence="9 10">
    <name type="scientific">Aneurinibacillus thermoaerophilus</name>
    <dbReference type="NCBI Taxonomy" id="143495"/>
    <lineage>
        <taxon>Bacteria</taxon>
        <taxon>Bacillati</taxon>
        <taxon>Bacillota</taxon>
        <taxon>Bacilli</taxon>
        <taxon>Bacillales</taxon>
        <taxon>Paenibacillaceae</taxon>
        <taxon>Aneurinibacillus group</taxon>
        <taxon>Aneurinibacillus</taxon>
    </lineage>
</organism>
<dbReference type="GO" id="GO:0005886">
    <property type="term" value="C:plasma membrane"/>
    <property type="evidence" value="ECO:0007669"/>
    <property type="project" value="UniProtKB-SubCell"/>
</dbReference>
<keyword evidence="5 7" id="KW-1133">Transmembrane helix</keyword>
<proteinExistence type="inferred from homology"/>
<dbReference type="Pfam" id="PF07681">
    <property type="entry name" value="DoxX"/>
    <property type="match status" value="1"/>
</dbReference>
<dbReference type="PANTHER" id="PTHR33452">
    <property type="entry name" value="OXIDOREDUCTASE CATD-RELATED"/>
    <property type="match status" value="1"/>
</dbReference>
<dbReference type="Proteomes" id="UP000198956">
    <property type="component" value="Unassembled WGS sequence"/>
</dbReference>
<dbReference type="Proteomes" id="UP000826616">
    <property type="component" value="Chromosome"/>
</dbReference>
<name>A0A1G7YNG2_ANETH</name>
<evidence type="ECO:0000256" key="4">
    <source>
        <dbReference type="ARBA" id="ARBA00022692"/>
    </source>
</evidence>
<dbReference type="InterPro" id="IPR032808">
    <property type="entry name" value="DoxX"/>
</dbReference>
<evidence type="ECO:0000313" key="9">
    <source>
        <dbReference type="EMBL" id="SDG98082.1"/>
    </source>
</evidence>
<keyword evidence="3" id="KW-1003">Cell membrane</keyword>
<evidence type="ECO:0000313" key="10">
    <source>
        <dbReference type="Proteomes" id="UP000198956"/>
    </source>
</evidence>
<feature type="transmembrane region" description="Helical" evidence="7">
    <location>
        <begin position="62"/>
        <end position="84"/>
    </location>
</feature>
<accession>A0A1G7YNG2</accession>
<keyword evidence="11" id="KW-1185">Reference proteome</keyword>
<comment type="subcellular location">
    <subcellularLocation>
        <location evidence="1">Cell membrane</location>
        <topology evidence="1">Multi-pass membrane protein</topology>
    </subcellularLocation>
</comment>
<reference evidence="9 10" key="1">
    <citation type="submission" date="2016-10" db="EMBL/GenBank/DDBJ databases">
        <authorList>
            <person name="de Groot N.N."/>
        </authorList>
    </citation>
    <scope>NUCLEOTIDE SEQUENCE [LARGE SCALE GENOMIC DNA]</scope>
    <source>
        <strain evidence="9 10">L 420-91</strain>
    </source>
</reference>